<dbReference type="SUPFAM" id="SSF52058">
    <property type="entry name" value="L domain-like"/>
    <property type="match status" value="1"/>
</dbReference>
<dbReference type="InterPro" id="IPR053139">
    <property type="entry name" value="Surface_bspA-like"/>
</dbReference>
<dbReference type="PANTHER" id="PTHR45661">
    <property type="entry name" value="SURFACE ANTIGEN"/>
    <property type="match status" value="1"/>
</dbReference>
<evidence type="ECO:0000313" key="1">
    <source>
        <dbReference type="EMBL" id="CAB4343728.1"/>
    </source>
</evidence>
<dbReference type="InterPro" id="IPR032675">
    <property type="entry name" value="LRR_dom_sf"/>
</dbReference>
<accession>A0A6J5ZQQ3</accession>
<gene>
    <name evidence="1" type="ORF">UFOPK3770_01210</name>
</gene>
<dbReference type="AlphaFoldDB" id="A0A6J5ZQQ3"/>
<dbReference type="EMBL" id="CAESAJ010000174">
    <property type="protein sequence ID" value="CAB4343728.1"/>
    <property type="molecule type" value="Genomic_DNA"/>
</dbReference>
<reference evidence="1" key="1">
    <citation type="submission" date="2020-05" db="EMBL/GenBank/DDBJ databases">
        <authorList>
            <person name="Chiriac C."/>
            <person name="Salcher M."/>
            <person name="Ghai R."/>
            <person name="Kavagutti S V."/>
        </authorList>
    </citation>
    <scope>NUCLEOTIDE SEQUENCE</scope>
</reference>
<name>A0A6J5ZQQ3_9ZZZZ</name>
<dbReference type="Gene3D" id="3.80.10.10">
    <property type="entry name" value="Ribonuclease Inhibitor"/>
    <property type="match status" value="3"/>
</dbReference>
<protein>
    <submittedName>
        <fullName evidence="1">Unannotated protein</fullName>
    </submittedName>
</protein>
<proteinExistence type="predicted"/>
<sequence>MHARRIAVFGTAVALALSGMISSAANAVVLDNGRYNCESGYYTITYGEVERGQTCRGSVTIPDGVVSIKSGAFANNTYLTSIVLPSSLTAIKSGAFYRATSLTNIIFKPGSNLELVIENNAFAWTSSLKSVTIPANADALRSTTFKYSGITNISFAPGSTVRAIEGDAFFGTQLASITIPASVEGIYGAFNNAINLSSITFTAGCKLIFIGGASFSGTPLLTDVNLAPCTNLESIQAEAFKNSGIDSIAIPAGVREIGNGAFFGASNLRSVFILGNPSLGFSVFSGTAAGAEIISAPTPPSLRGYIFSGWAETHGGSLVTFPFSPARSSAIVLYAKWSADPTFISAKKKYAVKSLAKTVGVRIVSSKAKVTFKVSNKSKKVCTKSGSKLKTLKSGNCSVTFTVQEPKPKKGKKPKAIKTAKTLVVQ</sequence>
<organism evidence="1">
    <name type="scientific">freshwater metagenome</name>
    <dbReference type="NCBI Taxonomy" id="449393"/>
    <lineage>
        <taxon>unclassified sequences</taxon>
        <taxon>metagenomes</taxon>
        <taxon>ecological metagenomes</taxon>
    </lineage>
</organism>
<dbReference type="Pfam" id="PF13306">
    <property type="entry name" value="LRR_5"/>
    <property type="match status" value="2"/>
</dbReference>
<dbReference type="PANTHER" id="PTHR45661:SF3">
    <property type="entry name" value="IG-LIKE DOMAIN-CONTAINING PROTEIN"/>
    <property type="match status" value="1"/>
</dbReference>
<dbReference type="InterPro" id="IPR026906">
    <property type="entry name" value="LRR_5"/>
</dbReference>